<evidence type="ECO:0000256" key="2">
    <source>
        <dbReference type="ARBA" id="ARBA00022737"/>
    </source>
</evidence>
<evidence type="ECO:0000313" key="6">
    <source>
        <dbReference type="EMBL" id="KAF1954473.1"/>
    </source>
</evidence>
<dbReference type="PANTHER" id="PTHR10039">
    <property type="entry name" value="AMELOGENIN"/>
    <property type="match status" value="1"/>
</dbReference>
<proteinExistence type="predicted"/>
<feature type="domain" description="NACHT" evidence="5">
    <location>
        <begin position="376"/>
        <end position="597"/>
    </location>
</feature>
<dbReference type="InterPro" id="IPR054471">
    <property type="entry name" value="GPIID_WHD"/>
</dbReference>
<dbReference type="PROSITE" id="PS50837">
    <property type="entry name" value="NACHT"/>
    <property type="match status" value="1"/>
</dbReference>
<feature type="region of interest" description="Disordered" evidence="4">
    <location>
        <begin position="79"/>
        <end position="106"/>
    </location>
</feature>
<dbReference type="PROSITE" id="PS50294">
    <property type="entry name" value="WD_REPEATS_REGION"/>
    <property type="match status" value="2"/>
</dbReference>
<protein>
    <submittedName>
        <fullName evidence="6">NACHT-domain-containing protein</fullName>
    </submittedName>
</protein>
<keyword evidence="7" id="KW-1185">Reference proteome</keyword>
<evidence type="ECO:0000256" key="3">
    <source>
        <dbReference type="PROSITE-ProRule" id="PRU00221"/>
    </source>
</evidence>
<dbReference type="InterPro" id="IPR019775">
    <property type="entry name" value="WD40_repeat_CS"/>
</dbReference>
<dbReference type="InterPro" id="IPR056884">
    <property type="entry name" value="NPHP3-like_N"/>
</dbReference>
<dbReference type="Pfam" id="PF22939">
    <property type="entry name" value="WHD_GPIID"/>
    <property type="match status" value="1"/>
</dbReference>
<evidence type="ECO:0000259" key="5">
    <source>
        <dbReference type="PROSITE" id="PS50837"/>
    </source>
</evidence>
<dbReference type="Gene3D" id="3.40.50.300">
    <property type="entry name" value="P-loop containing nucleotide triphosphate hydrolases"/>
    <property type="match status" value="1"/>
</dbReference>
<dbReference type="PROSITE" id="PS50082">
    <property type="entry name" value="WD_REPEATS_2"/>
    <property type="match status" value="2"/>
</dbReference>
<dbReference type="OrthoDB" id="538223at2759"/>
<evidence type="ECO:0000313" key="7">
    <source>
        <dbReference type="Proteomes" id="UP000800035"/>
    </source>
</evidence>
<feature type="compositionally biased region" description="Low complexity" evidence="4">
    <location>
        <begin position="86"/>
        <end position="96"/>
    </location>
</feature>
<feature type="compositionally biased region" description="Basic residues" evidence="4">
    <location>
        <begin position="1"/>
        <end position="17"/>
    </location>
</feature>
<evidence type="ECO:0000256" key="4">
    <source>
        <dbReference type="SAM" id="MobiDB-lite"/>
    </source>
</evidence>
<feature type="region of interest" description="Disordered" evidence="4">
    <location>
        <begin position="1"/>
        <end position="64"/>
    </location>
</feature>
<dbReference type="Gene3D" id="2.130.10.10">
    <property type="entry name" value="YVTN repeat-like/Quinoprotein amine dehydrogenase"/>
    <property type="match status" value="1"/>
</dbReference>
<keyword evidence="2" id="KW-0677">Repeat</keyword>
<dbReference type="SMART" id="SM00320">
    <property type="entry name" value="WD40"/>
    <property type="match status" value="2"/>
</dbReference>
<dbReference type="PANTHER" id="PTHR10039:SF17">
    <property type="entry name" value="FUNGAL STAND N-TERMINAL GOODBYE DOMAIN-CONTAINING PROTEIN-RELATED"/>
    <property type="match status" value="1"/>
</dbReference>
<organism evidence="6 7">
    <name type="scientific">Byssothecium circinans</name>
    <dbReference type="NCBI Taxonomy" id="147558"/>
    <lineage>
        <taxon>Eukaryota</taxon>
        <taxon>Fungi</taxon>
        <taxon>Dikarya</taxon>
        <taxon>Ascomycota</taxon>
        <taxon>Pezizomycotina</taxon>
        <taxon>Dothideomycetes</taxon>
        <taxon>Pleosporomycetidae</taxon>
        <taxon>Pleosporales</taxon>
        <taxon>Massarineae</taxon>
        <taxon>Massarinaceae</taxon>
        <taxon>Byssothecium</taxon>
    </lineage>
</organism>
<dbReference type="SUPFAM" id="SSF50978">
    <property type="entry name" value="WD40 repeat-like"/>
    <property type="match status" value="1"/>
</dbReference>
<dbReference type="InterPro" id="IPR015943">
    <property type="entry name" value="WD40/YVTN_repeat-like_dom_sf"/>
</dbReference>
<reference evidence="6" key="1">
    <citation type="journal article" date="2020" name="Stud. Mycol.">
        <title>101 Dothideomycetes genomes: a test case for predicting lifestyles and emergence of pathogens.</title>
        <authorList>
            <person name="Haridas S."/>
            <person name="Albert R."/>
            <person name="Binder M."/>
            <person name="Bloem J."/>
            <person name="Labutti K."/>
            <person name="Salamov A."/>
            <person name="Andreopoulos B."/>
            <person name="Baker S."/>
            <person name="Barry K."/>
            <person name="Bills G."/>
            <person name="Bluhm B."/>
            <person name="Cannon C."/>
            <person name="Castanera R."/>
            <person name="Culley D."/>
            <person name="Daum C."/>
            <person name="Ezra D."/>
            <person name="Gonzalez J."/>
            <person name="Henrissat B."/>
            <person name="Kuo A."/>
            <person name="Liang C."/>
            <person name="Lipzen A."/>
            <person name="Lutzoni F."/>
            <person name="Magnuson J."/>
            <person name="Mondo S."/>
            <person name="Nolan M."/>
            <person name="Ohm R."/>
            <person name="Pangilinan J."/>
            <person name="Park H.-J."/>
            <person name="Ramirez L."/>
            <person name="Alfaro M."/>
            <person name="Sun H."/>
            <person name="Tritt A."/>
            <person name="Yoshinaga Y."/>
            <person name="Zwiers L.-H."/>
            <person name="Turgeon B."/>
            <person name="Goodwin S."/>
            <person name="Spatafora J."/>
            <person name="Crous P."/>
            <person name="Grigoriev I."/>
        </authorList>
    </citation>
    <scope>NUCLEOTIDE SEQUENCE</scope>
    <source>
        <strain evidence="6">CBS 675.92</strain>
    </source>
</reference>
<dbReference type="Pfam" id="PF24883">
    <property type="entry name" value="NPHP3_N"/>
    <property type="match status" value="1"/>
</dbReference>
<feature type="compositionally biased region" description="Polar residues" evidence="4">
    <location>
        <begin position="51"/>
        <end position="64"/>
    </location>
</feature>
<keyword evidence="1 3" id="KW-0853">WD repeat</keyword>
<evidence type="ECO:0000256" key="1">
    <source>
        <dbReference type="ARBA" id="ARBA00022574"/>
    </source>
</evidence>
<dbReference type="InterPro" id="IPR001680">
    <property type="entry name" value="WD40_rpt"/>
</dbReference>
<dbReference type="FunFam" id="3.40.50.300:FF:001638">
    <property type="entry name" value="NACHT and WD40 domain protein"/>
    <property type="match status" value="1"/>
</dbReference>
<dbReference type="PROSITE" id="PS00678">
    <property type="entry name" value="WD_REPEATS_1"/>
    <property type="match status" value="1"/>
</dbReference>
<sequence length="975" mass="109486">MAPWKKRLKAKLGRKKPPTSPLGEASSTSITPHAPATPDPAAPPPSLPEQLWNQAYDQVKTGDSSTVDTYEKILSARLSQKDADPADSSHSADLASQQNAIEQDPDKRWKQMCQLVQDGLHRTEKDTNVKHGMEDGIQAAMAVKEVVGRAVQASPEAALAWVGVCFALEILMNPLTQASSNRQGIAYVVSRMDWYWNLSSLLLDENMAEAHSQGLRGELEKIITQLYAKLLLYQMKSVCYYHRGRLSVFMRDLVKLDNWDGELSDIQAAEAAVQSDSAQYNTLSIRTRLGSIAETAKSQNAKLDSISSAIREQTKQRERMHETSADNKCLADLCSTDPRHDKTRIEETKGGLLKDSYRWILEHPDFQCWRNDPQSRLLWVKADPGKGKTMLLCGIINELQNSIAQTGLLSYFFCQATDSRINNATAVLRGLLYLLADQQPSLISHIRKKHDHAGKALFEDANAWTALSEIFTNVLQDPSLNSTYLVIDALDECVTDLLKLLDFIIQKSSVSSRVKWLVSSRNVPDIEERLERAGHNVRMCLELNAESVSTAVSIFIGDRVRQLAERKNYDGKMRDAVLGHLSSNANGTFLWVALVCQNLEKIPRWNTLAKLNAFPPGLDSLYERMMQQICNSDDAELCKRILALIAIVYRPITLEELTSLVEMLEDIADDLESLQDIIGLCGSFLTIRQGTIYFVHQSAKDFVFTQALDEIFPSGREEIHYAVFSRSLQVISRALRRDMYNLGALGYPAERIKQPDPDPLAASCYSCAYWVDHLCDWNPNSHTKHRVDLQDRGAVHSFLQNKYLYWLEALSLCKSMPRGVFSMAKLEVLTQGREDASALIELVRDARRFLMYHKWAIEKSPLQAYASALVFSPTRSLIRGLFKEEEPKWIRMRPAIRDKWSACLQTLEGHSGWVWSVAFSHDSARLASVSADSTVKIWDASSGECLQTLKGHSDSINSVVFSHNSARLASASDDK</sequence>
<feature type="repeat" description="WD" evidence="3">
    <location>
        <begin position="949"/>
        <end position="975"/>
    </location>
</feature>
<dbReference type="InterPro" id="IPR007111">
    <property type="entry name" value="NACHT_NTPase"/>
</dbReference>
<feature type="compositionally biased region" description="Pro residues" evidence="4">
    <location>
        <begin position="35"/>
        <end position="47"/>
    </location>
</feature>
<dbReference type="Pfam" id="PF17100">
    <property type="entry name" value="NACHT_N"/>
    <property type="match status" value="1"/>
</dbReference>
<dbReference type="Proteomes" id="UP000800035">
    <property type="component" value="Unassembled WGS sequence"/>
</dbReference>
<dbReference type="InterPro" id="IPR036322">
    <property type="entry name" value="WD40_repeat_dom_sf"/>
</dbReference>
<dbReference type="EMBL" id="ML976999">
    <property type="protein sequence ID" value="KAF1954473.1"/>
    <property type="molecule type" value="Genomic_DNA"/>
</dbReference>
<accession>A0A6A5TNK6</accession>
<dbReference type="InterPro" id="IPR031359">
    <property type="entry name" value="NACHT_N"/>
</dbReference>
<feature type="repeat" description="WD" evidence="3">
    <location>
        <begin position="907"/>
        <end position="948"/>
    </location>
</feature>
<dbReference type="InterPro" id="IPR027417">
    <property type="entry name" value="P-loop_NTPase"/>
</dbReference>
<feature type="non-terminal residue" evidence="6">
    <location>
        <position position="975"/>
    </location>
</feature>
<dbReference type="Pfam" id="PF00400">
    <property type="entry name" value="WD40"/>
    <property type="match status" value="2"/>
</dbReference>
<gene>
    <name evidence="6" type="ORF">CC80DRAFT_476218</name>
</gene>
<dbReference type="AlphaFoldDB" id="A0A6A5TNK6"/>
<name>A0A6A5TNK6_9PLEO</name>